<comment type="caution">
    <text evidence="1">The sequence shown here is derived from an EMBL/GenBank/DDBJ whole genome shotgun (WGS) entry which is preliminary data.</text>
</comment>
<dbReference type="AlphaFoldDB" id="A0A0A6VH14"/>
<proteinExistence type="predicted"/>
<evidence type="ECO:0000313" key="3">
    <source>
        <dbReference type="Proteomes" id="UP000030588"/>
    </source>
</evidence>
<sequence length="92" mass="11136">MENDREKVHPFDRMFFNHESRQEVDNNDNQQFDDAPQFFNEIFNSDILKNIDMDETLASIEKIWDSFQELKPMFQQVTPLFEKFISKFGHKS</sequence>
<dbReference type="EMBL" id="JAAIWK010000002">
    <property type="protein sequence ID" value="NEY18838.1"/>
    <property type="molecule type" value="Genomic_DNA"/>
</dbReference>
<name>A0A0A6VH14_9BACI</name>
<evidence type="ECO:0000313" key="2">
    <source>
        <dbReference type="EMBL" id="NEY18838.1"/>
    </source>
</evidence>
<dbReference type="Proteomes" id="UP000476934">
    <property type="component" value="Unassembled WGS sequence"/>
</dbReference>
<dbReference type="RefSeq" id="WP_025727512.1">
    <property type="nucleotide sequence ID" value="NZ_JAAIWK010000002.1"/>
</dbReference>
<reference evidence="1 3" key="1">
    <citation type="submission" date="2014-10" db="EMBL/GenBank/DDBJ databases">
        <title>Draft genome of phytase producing Bacillus ginsengihumi strain M2.11.</title>
        <authorList>
            <person name="Toymentseva A."/>
            <person name="Boulygina E.A."/>
            <person name="Kazakov S.V."/>
            <person name="Kayumov I."/>
            <person name="Suleimanova A.D."/>
            <person name="Mardanova A.M."/>
            <person name="Maria S.N."/>
            <person name="Sergey M.Y."/>
            <person name="Sharipova M.R."/>
        </authorList>
    </citation>
    <scope>NUCLEOTIDE SEQUENCE [LARGE SCALE GENOMIC DNA]</scope>
    <source>
        <strain evidence="1 3">M2.11</strain>
    </source>
</reference>
<evidence type="ECO:0000313" key="4">
    <source>
        <dbReference type="Proteomes" id="UP000476934"/>
    </source>
</evidence>
<reference evidence="2 4" key="2">
    <citation type="submission" date="2020-02" db="EMBL/GenBank/DDBJ databases">
        <authorList>
            <person name="Feng H."/>
        </authorList>
    </citation>
    <scope>NUCLEOTIDE SEQUENCE [LARGE SCALE GENOMIC DNA]</scope>
    <source>
        <strain evidence="2 4">Gsoil 114</strain>
    </source>
</reference>
<reference evidence="2 4" key="3">
    <citation type="submission" date="2020-03" db="EMBL/GenBank/DDBJ databases">
        <title>Bacillus aquiflavi sp. nov., isolated from yellow water of strong flavor Chinese baijiu in Yibin region of China.</title>
        <authorList>
            <person name="Xie J."/>
        </authorList>
    </citation>
    <scope>NUCLEOTIDE SEQUENCE [LARGE SCALE GENOMIC DNA]</scope>
    <source>
        <strain evidence="2 4">Gsoil 114</strain>
    </source>
</reference>
<organism evidence="1 3">
    <name type="scientific">Heyndrickxia ginsengihumi</name>
    <dbReference type="NCBI Taxonomy" id="363870"/>
    <lineage>
        <taxon>Bacteria</taxon>
        <taxon>Bacillati</taxon>
        <taxon>Bacillota</taxon>
        <taxon>Bacilli</taxon>
        <taxon>Bacillales</taxon>
        <taxon>Bacillaceae</taxon>
        <taxon>Heyndrickxia</taxon>
    </lineage>
</organism>
<dbReference type="OrthoDB" id="2697500at2"/>
<dbReference type="EMBL" id="JRUN01000014">
    <property type="protein sequence ID" value="KHD85919.1"/>
    <property type="molecule type" value="Genomic_DNA"/>
</dbReference>
<keyword evidence="4" id="KW-1185">Reference proteome</keyword>
<accession>A0A0A6VH14</accession>
<evidence type="ECO:0000313" key="1">
    <source>
        <dbReference type="EMBL" id="KHD85919.1"/>
    </source>
</evidence>
<protein>
    <submittedName>
        <fullName evidence="1">Uncharacterized protein</fullName>
    </submittedName>
</protein>
<gene>
    <name evidence="2" type="ORF">G4D61_02500</name>
    <name evidence="1" type="ORF">NG54_06640</name>
</gene>
<dbReference type="Proteomes" id="UP000030588">
    <property type="component" value="Unassembled WGS sequence"/>
</dbReference>